<dbReference type="AlphaFoldDB" id="A0A1I7TSI3"/>
<evidence type="ECO:0000313" key="3">
    <source>
        <dbReference type="Proteomes" id="UP000095282"/>
    </source>
</evidence>
<evidence type="ECO:0000313" key="4">
    <source>
        <dbReference type="WBParaSite" id="Csp11.Scaffold629.g11327.t1"/>
    </source>
</evidence>
<keyword evidence="2" id="KW-0732">Signal</keyword>
<feature type="signal peptide" evidence="2">
    <location>
        <begin position="1"/>
        <end position="29"/>
    </location>
</feature>
<name>A0A1I7TSI3_9PELO</name>
<evidence type="ECO:0000256" key="1">
    <source>
        <dbReference type="SAM" id="Phobius"/>
    </source>
</evidence>
<accession>A0A1I7TSI3</accession>
<sequence>MTSLNHFGIQISLLLPNLILLFNDSFSSGLPNKMSQTNDFFSSTEYCQYVCSRDDIGESFVTNAILIEGMATSFLLLLLVIPIQIARSIGDIQILVIA</sequence>
<keyword evidence="1" id="KW-0472">Membrane</keyword>
<dbReference type="Proteomes" id="UP000095282">
    <property type="component" value="Unplaced"/>
</dbReference>
<evidence type="ECO:0000256" key="2">
    <source>
        <dbReference type="SAM" id="SignalP"/>
    </source>
</evidence>
<proteinExistence type="predicted"/>
<protein>
    <submittedName>
        <fullName evidence="4">G_PROTEIN_RECEP_F1_2 domain-containing protein</fullName>
    </submittedName>
</protein>
<dbReference type="WBParaSite" id="Csp11.Scaffold629.g11327.t1">
    <property type="protein sequence ID" value="Csp11.Scaffold629.g11327.t1"/>
    <property type="gene ID" value="Csp11.Scaffold629.g11327"/>
</dbReference>
<feature type="transmembrane region" description="Helical" evidence="1">
    <location>
        <begin position="60"/>
        <end position="81"/>
    </location>
</feature>
<feature type="chain" id="PRO_5009307903" evidence="2">
    <location>
        <begin position="30"/>
        <end position="98"/>
    </location>
</feature>
<keyword evidence="1" id="KW-1133">Transmembrane helix</keyword>
<organism evidence="3 4">
    <name type="scientific">Caenorhabditis tropicalis</name>
    <dbReference type="NCBI Taxonomy" id="1561998"/>
    <lineage>
        <taxon>Eukaryota</taxon>
        <taxon>Metazoa</taxon>
        <taxon>Ecdysozoa</taxon>
        <taxon>Nematoda</taxon>
        <taxon>Chromadorea</taxon>
        <taxon>Rhabditida</taxon>
        <taxon>Rhabditina</taxon>
        <taxon>Rhabditomorpha</taxon>
        <taxon>Rhabditoidea</taxon>
        <taxon>Rhabditidae</taxon>
        <taxon>Peloderinae</taxon>
        <taxon>Caenorhabditis</taxon>
    </lineage>
</organism>
<reference evidence="4" key="1">
    <citation type="submission" date="2016-11" db="UniProtKB">
        <authorList>
            <consortium name="WormBaseParasite"/>
        </authorList>
    </citation>
    <scope>IDENTIFICATION</scope>
</reference>
<keyword evidence="1" id="KW-0812">Transmembrane</keyword>
<keyword evidence="3" id="KW-1185">Reference proteome</keyword>